<feature type="region of interest" description="Disordered" evidence="1">
    <location>
        <begin position="192"/>
        <end position="279"/>
    </location>
</feature>
<organism evidence="2 3">
    <name type="scientific">Trichogramma kaykai</name>
    <dbReference type="NCBI Taxonomy" id="54128"/>
    <lineage>
        <taxon>Eukaryota</taxon>
        <taxon>Metazoa</taxon>
        <taxon>Ecdysozoa</taxon>
        <taxon>Arthropoda</taxon>
        <taxon>Hexapoda</taxon>
        <taxon>Insecta</taxon>
        <taxon>Pterygota</taxon>
        <taxon>Neoptera</taxon>
        <taxon>Endopterygota</taxon>
        <taxon>Hymenoptera</taxon>
        <taxon>Apocrita</taxon>
        <taxon>Proctotrupomorpha</taxon>
        <taxon>Chalcidoidea</taxon>
        <taxon>Trichogrammatidae</taxon>
        <taxon>Trichogramma</taxon>
    </lineage>
</organism>
<feature type="compositionally biased region" description="Basic and acidic residues" evidence="1">
    <location>
        <begin position="204"/>
        <end position="279"/>
    </location>
</feature>
<protein>
    <recommendedName>
        <fullName evidence="4">Tudor domain-containing protein</fullName>
    </recommendedName>
</protein>
<gene>
    <name evidence="2" type="ORF">TKK_004969</name>
</gene>
<evidence type="ECO:0000313" key="2">
    <source>
        <dbReference type="EMBL" id="KAL3401957.1"/>
    </source>
</evidence>
<name>A0ABD2X9C8_9HYME</name>
<evidence type="ECO:0000256" key="1">
    <source>
        <dbReference type="SAM" id="MobiDB-lite"/>
    </source>
</evidence>
<sequence length="300" mass="34912">MFALVFWTKTKNVSVVKAEQLQPDVAEGAETSVKYSDGKNYSAKVVRKSYDETYLRKINVNCDGEIIPPKKSKIKSLAAEEKVLLKEKSSETKKKQMKVAEISNQHLLQLPNVLNDLNKYGTESESSDDENLFQGAVKRKRTLCVESSDEEIEEKRKKIGEGNEDCIENLHNSLYEESDVESPKDQLSYSLNKSSVDGVQSSDSESHDESSDDERRKIEEERIQDRERAEQQLQVRERAEQQRQDRERAEQQRQNRERAEQQRQDRERAEQLREREDRERGIIIEPVALPLEVRAEFYLC</sequence>
<evidence type="ECO:0008006" key="4">
    <source>
        <dbReference type="Google" id="ProtNLM"/>
    </source>
</evidence>
<dbReference type="AlphaFoldDB" id="A0ABD2X9C8"/>
<dbReference type="Proteomes" id="UP001627154">
    <property type="component" value="Unassembled WGS sequence"/>
</dbReference>
<comment type="caution">
    <text evidence="2">The sequence shown here is derived from an EMBL/GenBank/DDBJ whole genome shotgun (WGS) entry which is preliminary data.</text>
</comment>
<dbReference type="EMBL" id="JBJJXI010000041">
    <property type="protein sequence ID" value="KAL3401957.1"/>
    <property type="molecule type" value="Genomic_DNA"/>
</dbReference>
<reference evidence="2 3" key="1">
    <citation type="journal article" date="2024" name="bioRxiv">
        <title>A reference genome for Trichogramma kaykai: A tiny desert-dwelling parasitoid wasp with competing sex-ratio distorters.</title>
        <authorList>
            <person name="Culotta J."/>
            <person name="Lindsey A.R."/>
        </authorList>
    </citation>
    <scope>NUCLEOTIDE SEQUENCE [LARGE SCALE GENOMIC DNA]</scope>
    <source>
        <strain evidence="2 3">KSX58</strain>
    </source>
</reference>
<proteinExistence type="predicted"/>
<accession>A0ABD2X9C8</accession>
<keyword evidence="3" id="KW-1185">Reference proteome</keyword>
<evidence type="ECO:0000313" key="3">
    <source>
        <dbReference type="Proteomes" id="UP001627154"/>
    </source>
</evidence>